<evidence type="ECO:0000313" key="13">
    <source>
        <dbReference type="Proteomes" id="UP001169066"/>
    </source>
</evidence>
<keyword evidence="13" id="KW-1185">Reference proteome</keyword>
<dbReference type="InterPro" id="IPR011766">
    <property type="entry name" value="TPP_enzyme_TPP-bd"/>
</dbReference>
<evidence type="ECO:0000313" key="12">
    <source>
        <dbReference type="EMBL" id="MDM5263364.1"/>
    </source>
</evidence>
<keyword evidence="7" id="KW-0408">Iron</keyword>
<comment type="cofactor">
    <cofactor evidence="2">
        <name>thiamine diphosphate</name>
        <dbReference type="ChEBI" id="CHEBI:58937"/>
    </cofactor>
</comment>
<dbReference type="PANTHER" id="PTHR48084">
    <property type="entry name" value="2-OXOGLUTARATE OXIDOREDUCTASE SUBUNIT KORB-RELATED"/>
    <property type="match status" value="1"/>
</dbReference>
<comment type="cofactor">
    <cofactor evidence="3">
        <name>[4Fe-4S] cluster</name>
        <dbReference type="ChEBI" id="CHEBI:49883"/>
    </cofactor>
</comment>
<evidence type="ECO:0000256" key="7">
    <source>
        <dbReference type="ARBA" id="ARBA00023004"/>
    </source>
</evidence>
<evidence type="ECO:0000256" key="4">
    <source>
        <dbReference type="ARBA" id="ARBA00022723"/>
    </source>
</evidence>
<evidence type="ECO:0000256" key="1">
    <source>
        <dbReference type="ARBA" id="ARBA00001946"/>
    </source>
</evidence>
<protein>
    <submittedName>
        <fullName evidence="12">Thiamine pyrophosphate-dependent enzyme</fullName>
    </submittedName>
</protein>
<dbReference type="SUPFAM" id="SSF52518">
    <property type="entry name" value="Thiamin diphosphate-binding fold (THDP-binding)"/>
    <property type="match status" value="1"/>
</dbReference>
<dbReference type="PANTHER" id="PTHR48084:SF4">
    <property type="entry name" value="2-OXOGLUTARATE OXIDOREDUCTASE SUBUNIT KORB"/>
    <property type="match status" value="1"/>
</dbReference>
<feature type="domain" description="Pyruvate ferredoxin oxidoreductase beta subunit C-terminal" evidence="11">
    <location>
        <begin position="198"/>
        <end position="257"/>
    </location>
</feature>
<dbReference type="InterPro" id="IPR051457">
    <property type="entry name" value="2-oxoacid:Fd_oxidoreductase"/>
</dbReference>
<dbReference type="InterPro" id="IPR011896">
    <property type="entry name" value="OFOB"/>
</dbReference>
<comment type="cofactor">
    <cofactor evidence="1">
        <name>Mg(2+)</name>
        <dbReference type="ChEBI" id="CHEBI:18420"/>
    </cofactor>
</comment>
<dbReference type="RefSeq" id="WP_289401463.1">
    <property type="nucleotide sequence ID" value="NZ_JAQIBC010000002.1"/>
</dbReference>
<proteinExistence type="predicted"/>
<accession>A0ABT7QQK1</accession>
<evidence type="ECO:0000256" key="2">
    <source>
        <dbReference type="ARBA" id="ARBA00001964"/>
    </source>
</evidence>
<keyword evidence="6" id="KW-0560">Oxidoreductase</keyword>
<evidence type="ECO:0000259" key="10">
    <source>
        <dbReference type="Pfam" id="PF02775"/>
    </source>
</evidence>
<dbReference type="Gene3D" id="3.40.50.970">
    <property type="match status" value="1"/>
</dbReference>
<dbReference type="InterPro" id="IPR032686">
    <property type="entry name" value="PFO_beta_C"/>
</dbReference>
<feature type="domain" description="Thiamine pyrophosphate enzyme TPP-binding" evidence="10">
    <location>
        <begin position="49"/>
        <end position="194"/>
    </location>
</feature>
<dbReference type="NCBIfam" id="TIGR02177">
    <property type="entry name" value="PorB_KorB"/>
    <property type="match status" value="1"/>
</dbReference>
<sequence>MKHPLDRTNIDNAWCPGCGNFGILKLLEEVLTELECDPKHTVIVSGIGQAAKTPYYIDTHMFCGLHGRALPVATALKASNPALNVIAEGGDGDMYGEGGNHFMHTIRRNPDIVHIVHNNMVYGLTKGQASPTTQIGFKTPIQVNGVTNEPFNPISVALALKAGFVSRVNIGNQAHAKKVLKEAFLHKGYALVDVFQPCVVFNKVNTYKWFNENTYELDSSYESNNLPSAMQKALENDPIPIGIFYQNRQPTFEEHIRGDEQNPLVTLTHDIIKLQELFDSY</sequence>
<evidence type="ECO:0000256" key="8">
    <source>
        <dbReference type="ARBA" id="ARBA00023014"/>
    </source>
</evidence>
<evidence type="ECO:0000256" key="3">
    <source>
        <dbReference type="ARBA" id="ARBA00001966"/>
    </source>
</evidence>
<comment type="caution">
    <text evidence="12">The sequence shown here is derived from an EMBL/GenBank/DDBJ whole genome shotgun (WGS) entry which is preliminary data.</text>
</comment>
<dbReference type="EMBL" id="JAQIBC010000002">
    <property type="protein sequence ID" value="MDM5263364.1"/>
    <property type="molecule type" value="Genomic_DNA"/>
</dbReference>
<gene>
    <name evidence="12" type="ORF">PF327_04065</name>
</gene>
<organism evidence="12 13">
    <name type="scientific">Sulfurovum xiamenensis</name>
    <dbReference type="NCBI Taxonomy" id="3019066"/>
    <lineage>
        <taxon>Bacteria</taxon>
        <taxon>Pseudomonadati</taxon>
        <taxon>Campylobacterota</taxon>
        <taxon>Epsilonproteobacteria</taxon>
        <taxon>Campylobacterales</taxon>
        <taxon>Sulfurovaceae</taxon>
        <taxon>Sulfurovum</taxon>
    </lineage>
</organism>
<keyword evidence="8" id="KW-0411">Iron-sulfur</keyword>
<evidence type="ECO:0000256" key="9">
    <source>
        <dbReference type="ARBA" id="ARBA00023052"/>
    </source>
</evidence>
<reference evidence="12" key="1">
    <citation type="submission" date="2023-01" db="EMBL/GenBank/DDBJ databases">
        <title>Sulfurovum sp. XTW-4 genome assembly.</title>
        <authorList>
            <person name="Wang J."/>
        </authorList>
    </citation>
    <scope>NUCLEOTIDE SEQUENCE</scope>
    <source>
        <strain evidence="12">XTW-4</strain>
    </source>
</reference>
<dbReference type="Pfam" id="PF12367">
    <property type="entry name" value="PFO_beta_C"/>
    <property type="match status" value="1"/>
</dbReference>
<dbReference type="Proteomes" id="UP001169066">
    <property type="component" value="Unassembled WGS sequence"/>
</dbReference>
<name>A0ABT7QQK1_9BACT</name>
<evidence type="ECO:0000256" key="5">
    <source>
        <dbReference type="ARBA" id="ARBA00022842"/>
    </source>
</evidence>
<evidence type="ECO:0000256" key="6">
    <source>
        <dbReference type="ARBA" id="ARBA00023002"/>
    </source>
</evidence>
<dbReference type="Pfam" id="PF02775">
    <property type="entry name" value="TPP_enzyme_C"/>
    <property type="match status" value="1"/>
</dbReference>
<keyword evidence="9" id="KW-0786">Thiamine pyrophosphate</keyword>
<keyword evidence="4" id="KW-0479">Metal-binding</keyword>
<dbReference type="InterPro" id="IPR029061">
    <property type="entry name" value="THDP-binding"/>
</dbReference>
<keyword evidence="5" id="KW-0460">Magnesium</keyword>
<dbReference type="CDD" id="cd03375">
    <property type="entry name" value="TPP_OGFOR"/>
    <property type="match status" value="1"/>
</dbReference>
<evidence type="ECO:0000259" key="11">
    <source>
        <dbReference type="Pfam" id="PF12367"/>
    </source>
</evidence>